<organism evidence="4 5">
    <name type="scientific">Solirubrobacter ginsenosidimutans</name>
    <dbReference type="NCBI Taxonomy" id="490573"/>
    <lineage>
        <taxon>Bacteria</taxon>
        <taxon>Bacillati</taxon>
        <taxon>Actinomycetota</taxon>
        <taxon>Thermoleophilia</taxon>
        <taxon>Solirubrobacterales</taxon>
        <taxon>Solirubrobacteraceae</taxon>
        <taxon>Solirubrobacter</taxon>
    </lineage>
</organism>
<dbReference type="GO" id="GO:0016301">
    <property type="term" value="F:kinase activity"/>
    <property type="evidence" value="ECO:0007669"/>
    <property type="project" value="UniProtKB-KW"/>
</dbReference>
<evidence type="ECO:0000313" key="5">
    <source>
        <dbReference type="Proteomes" id="UP001149140"/>
    </source>
</evidence>
<dbReference type="Proteomes" id="UP001149140">
    <property type="component" value="Unassembled WGS sequence"/>
</dbReference>
<dbReference type="RefSeq" id="WP_270042176.1">
    <property type="nucleotide sequence ID" value="NZ_JAPDOD010000021.1"/>
</dbReference>
<reference evidence="4" key="1">
    <citation type="submission" date="2022-10" db="EMBL/GenBank/DDBJ databases">
        <title>The WGS of Solirubrobacter ginsenosidimutans DSM 21036.</title>
        <authorList>
            <person name="Jiang Z."/>
        </authorList>
    </citation>
    <scope>NUCLEOTIDE SEQUENCE</scope>
    <source>
        <strain evidence="4">DSM 21036</strain>
    </source>
</reference>
<evidence type="ECO:0000313" key="4">
    <source>
        <dbReference type="EMBL" id="MDA0162936.1"/>
    </source>
</evidence>
<comment type="caution">
    <text evidence="4">The sequence shown here is derived from an EMBL/GenBank/DDBJ whole genome shotgun (WGS) entry which is preliminary data.</text>
</comment>
<keyword evidence="1" id="KW-0808">Transferase</keyword>
<dbReference type="EMBL" id="JAPDOD010000021">
    <property type="protein sequence ID" value="MDA0162936.1"/>
    <property type="molecule type" value="Genomic_DNA"/>
</dbReference>
<dbReference type="AlphaFoldDB" id="A0A9X3MTV2"/>
<dbReference type="PROSITE" id="PS00584">
    <property type="entry name" value="PFKB_KINASES_2"/>
    <property type="match status" value="1"/>
</dbReference>
<dbReference type="InterPro" id="IPR002173">
    <property type="entry name" value="Carboh/pur_kinase_PfkB_CS"/>
</dbReference>
<dbReference type="PANTHER" id="PTHR10584:SF166">
    <property type="entry name" value="RIBOKINASE"/>
    <property type="match status" value="1"/>
</dbReference>
<gene>
    <name evidence="4" type="ORF">OM076_21870</name>
</gene>
<feature type="domain" description="Carbohydrate kinase PfkB" evidence="3">
    <location>
        <begin position="167"/>
        <end position="270"/>
    </location>
</feature>
<dbReference type="InterPro" id="IPR029056">
    <property type="entry name" value="Ribokinase-like"/>
</dbReference>
<accession>A0A9X3MTV2</accession>
<dbReference type="PANTHER" id="PTHR10584">
    <property type="entry name" value="SUGAR KINASE"/>
    <property type="match status" value="1"/>
</dbReference>
<sequence length="305" mass="30922">MSPVDLACAEPAFLDLTMTGLDAIPGPGEERLATDFLRSPGGGAITAVGAARLGLSSALVSPLGDDAVGILLRSLLADDGVRWTGRLVDRSPVTVIMPSHGDRAMATFDPGEGVTAQELASVEPRAVVLSIPRLPLAPAGARVYVSIGDVDARALAGGELPPELGTARALLVNEREARLLTGLTDTEAAATALAAISPLAIVTLGADGALAAGPDGVVRVPGVAVEAVDTTGAGDLFAAAYVWADHWGAGLTERLRWAVLYASLSVRVATAVAGAVTLRALLEEGAEHGLASPVRQPSAAIKEDQ</sequence>
<protein>
    <submittedName>
        <fullName evidence="4">PfkB family carbohydrate kinase</fullName>
    </submittedName>
</protein>
<evidence type="ECO:0000259" key="3">
    <source>
        <dbReference type="Pfam" id="PF00294"/>
    </source>
</evidence>
<dbReference type="GO" id="GO:0005829">
    <property type="term" value="C:cytosol"/>
    <property type="evidence" value="ECO:0007669"/>
    <property type="project" value="TreeGrafter"/>
</dbReference>
<evidence type="ECO:0000256" key="1">
    <source>
        <dbReference type="ARBA" id="ARBA00022679"/>
    </source>
</evidence>
<dbReference type="Pfam" id="PF00294">
    <property type="entry name" value="PfkB"/>
    <property type="match status" value="2"/>
</dbReference>
<dbReference type="Gene3D" id="3.40.1190.20">
    <property type="match status" value="1"/>
</dbReference>
<dbReference type="SUPFAM" id="SSF53613">
    <property type="entry name" value="Ribokinase-like"/>
    <property type="match status" value="1"/>
</dbReference>
<proteinExistence type="predicted"/>
<evidence type="ECO:0000256" key="2">
    <source>
        <dbReference type="ARBA" id="ARBA00022777"/>
    </source>
</evidence>
<keyword evidence="2 4" id="KW-0418">Kinase</keyword>
<dbReference type="InterPro" id="IPR011611">
    <property type="entry name" value="PfkB_dom"/>
</dbReference>
<name>A0A9X3MTV2_9ACTN</name>
<feature type="domain" description="Carbohydrate kinase PfkB" evidence="3">
    <location>
        <begin position="28"/>
        <end position="99"/>
    </location>
</feature>
<keyword evidence="5" id="KW-1185">Reference proteome</keyword>